<gene>
    <name evidence="1" type="ORF">PMAYCL1PPCAC_25000</name>
</gene>
<proteinExistence type="predicted"/>
<organism evidence="1 2">
    <name type="scientific">Pristionchus mayeri</name>
    <dbReference type="NCBI Taxonomy" id="1317129"/>
    <lineage>
        <taxon>Eukaryota</taxon>
        <taxon>Metazoa</taxon>
        <taxon>Ecdysozoa</taxon>
        <taxon>Nematoda</taxon>
        <taxon>Chromadorea</taxon>
        <taxon>Rhabditida</taxon>
        <taxon>Rhabditina</taxon>
        <taxon>Diplogasteromorpha</taxon>
        <taxon>Diplogasteroidea</taxon>
        <taxon>Neodiplogasteridae</taxon>
        <taxon>Pristionchus</taxon>
    </lineage>
</organism>
<name>A0AAN5D2X8_9BILA</name>
<sequence>MTNLANFKGERFYPCWTFMPAWERMHSQFLSVFFTLHPKTGLTPFNLRFAAKSVLEAVKSEEGRKAFAELHEHLGLGPTFCVTCLVKTGDRDGYYEHHKNNRHLRKAYQKYFDDPTSELHIVIMTLVNVLKKD</sequence>
<feature type="non-terminal residue" evidence="1">
    <location>
        <position position="133"/>
    </location>
</feature>
<accession>A0AAN5D2X8</accession>
<dbReference type="Proteomes" id="UP001328107">
    <property type="component" value="Unassembled WGS sequence"/>
</dbReference>
<reference evidence="2" key="1">
    <citation type="submission" date="2022-10" db="EMBL/GenBank/DDBJ databases">
        <title>Genome assembly of Pristionchus species.</title>
        <authorList>
            <person name="Yoshida K."/>
            <person name="Sommer R.J."/>
        </authorList>
    </citation>
    <scope>NUCLEOTIDE SEQUENCE [LARGE SCALE GENOMIC DNA]</scope>
    <source>
        <strain evidence="2">RS5460</strain>
    </source>
</reference>
<dbReference type="AlphaFoldDB" id="A0AAN5D2X8"/>
<comment type="caution">
    <text evidence="1">The sequence shown here is derived from an EMBL/GenBank/DDBJ whole genome shotgun (WGS) entry which is preliminary data.</text>
</comment>
<protein>
    <submittedName>
        <fullName evidence="1">Uncharacterized protein</fullName>
    </submittedName>
</protein>
<evidence type="ECO:0000313" key="1">
    <source>
        <dbReference type="EMBL" id="GMR54805.1"/>
    </source>
</evidence>
<dbReference type="EMBL" id="BTRK01000005">
    <property type="protein sequence ID" value="GMR54805.1"/>
    <property type="molecule type" value="Genomic_DNA"/>
</dbReference>
<keyword evidence="2" id="KW-1185">Reference proteome</keyword>
<evidence type="ECO:0000313" key="2">
    <source>
        <dbReference type="Proteomes" id="UP001328107"/>
    </source>
</evidence>